<organism evidence="9">
    <name type="scientific">candidate division WWE3 bacterium</name>
    <dbReference type="NCBI Taxonomy" id="2053526"/>
    <lineage>
        <taxon>Bacteria</taxon>
        <taxon>Katanobacteria</taxon>
    </lineage>
</organism>
<feature type="transmembrane region" description="Helical" evidence="7">
    <location>
        <begin position="66"/>
        <end position="85"/>
    </location>
</feature>
<proteinExistence type="predicted"/>
<evidence type="ECO:0000256" key="5">
    <source>
        <dbReference type="ARBA" id="ARBA00022989"/>
    </source>
</evidence>
<dbReference type="NCBIfam" id="TIGR00696">
    <property type="entry name" value="wecG_tagA_cpsF"/>
    <property type="match status" value="1"/>
</dbReference>
<dbReference type="GO" id="GO:0016758">
    <property type="term" value="F:hexosyltransferase activity"/>
    <property type="evidence" value="ECO:0007669"/>
    <property type="project" value="TreeGrafter"/>
</dbReference>
<evidence type="ECO:0000256" key="1">
    <source>
        <dbReference type="ARBA" id="ARBA00004141"/>
    </source>
</evidence>
<keyword evidence="6 7" id="KW-0472">Membrane</keyword>
<dbReference type="InterPro" id="IPR004629">
    <property type="entry name" value="WecG_TagA_CpsF"/>
</dbReference>
<feature type="transmembrane region" description="Helical" evidence="7">
    <location>
        <begin position="35"/>
        <end position="54"/>
    </location>
</feature>
<keyword evidence="5 7" id="KW-1133">Transmembrane helix</keyword>
<dbReference type="Pfam" id="PF04932">
    <property type="entry name" value="Wzy_C"/>
    <property type="match status" value="1"/>
</dbReference>
<name>A0A831Z0H0_UNCKA</name>
<feature type="transmembrane region" description="Helical" evidence="7">
    <location>
        <begin position="238"/>
        <end position="254"/>
    </location>
</feature>
<dbReference type="EMBL" id="DSPJ01000011">
    <property type="protein sequence ID" value="HEX61620.1"/>
    <property type="molecule type" value="Genomic_DNA"/>
</dbReference>
<feature type="transmembrane region" description="Helical" evidence="7">
    <location>
        <begin position="266"/>
        <end position="286"/>
    </location>
</feature>
<sequence length="690" mass="77433">MFKRFSTADFVPLGLLALLVFSTIFERFNVFLPEWGFSLKLSLIILPIAALVLLFQKRLRFNPTFLFPFLALVILVEALSIIFSFDRFQSFQVVVFHLLMLGLFYLIIWSTRSERDLDRLVWTWGAGAATVALLGIWQFARYAGGWDPTLPFDRWFAAKTLPAGAFVQTLYEWLNLTFLRPSSTFIDVSTGASFSGIFLLLGLGWFLSWDRNDRRRLVIAVPLIFSALYFLVVVSRSAALGLVAGLAVFAYLNLKDRVDLRVLKRWLEIGLGLILAGGVFFSLGSAERWASTLTRLNYLRAAGEMFKHNPILGVGAGNFEPYYVKIVVPGAPAGYSHSIFLTWLGETGILGLAANLLLTAVLVFFLWTIVNSLKNNPRWYRRMAGLLAALVALVFANLFHAHYGLEFTWVLMGLAVSGYYLAKEKEANPKGLKFPTLRVDVLGVKVDNVTMEEALERVKEIFRRQAASYRIPAMIFTPNPEMIMSARKDKEFTQLLNKADLAVPDGVGLVWASRIWGTPFKERVAGTDLFLKLCGEVARRGGQVFLLEDPAGLQSAAIAAKKLKCQYPKLNVKTLVAEGSPAGDAQTVSAINQVVKSSSRPIDLLFVAYGHGKQERWIARNLDKIPVKIAMGVGGAFDFVAGSQTRAPFFLRCLGLEWLYRLVRQPWRIKRQLQLLPFIYLTFRESFRSG</sequence>
<keyword evidence="3 9" id="KW-0808">Transferase</keyword>
<dbReference type="GO" id="GO:0016020">
    <property type="term" value="C:membrane"/>
    <property type="evidence" value="ECO:0007669"/>
    <property type="project" value="UniProtKB-SubCell"/>
</dbReference>
<feature type="transmembrane region" description="Helical" evidence="7">
    <location>
        <begin position="349"/>
        <end position="370"/>
    </location>
</feature>
<keyword evidence="2" id="KW-0328">Glycosyltransferase</keyword>
<evidence type="ECO:0000259" key="8">
    <source>
        <dbReference type="Pfam" id="PF04932"/>
    </source>
</evidence>
<comment type="subcellular location">
    <subcellularLocation>
        <location evidence="1">Membrane</location>
        <topology evidence="1">Multi-pass membrane protein</topology>
    </subcellularLocation>
</comment>
<feature type="domain" description="O-antigen ligase-related" evidence="8">
    <location>
        <begin position="223"/>
        <end position="354"/>
    </location>
</feature>
<dbReference type="Pfam" id="PF03808">
    <property type="entry name" value="Glyco_tran_WecG"/>
    <property type="match status" value="1"/>
</dbReference>
<feature type="transmembrane region" description="Helical" evidence="7">
    <location>
        <begin position="382"/>
        <end position="401"/>
    </location>
</feature>
<dbReference type="AlphaFoldDB" id="A0A831Z0H0"/>
<evidence type="ECO:0000256" key="7">
    <source>
        <dbReference type="SAM" id="Phobius"/>
    </source>
</evidence>
<dbReference type="PANTHER" id="PTHR34136">
    <property type="match status" value="1"/>
</dbReference>
<evidence type="ECO:0000256" key="3">
    <source>
        <dbReference type="ARBA" id="ARBA00022679"/>
    </source>
</evidence>
<feature type="transmembrane region" description="Helical" evidence="7">
    <location>
        <begin position="91"/>
        <end position="108"/>
    </location>
</feature>
<dbReference type="InterPro" id="IPR007016">
    <property type="entry name" value="O-antigen_ligase-rel_domated"/>
</dbReference>
<feature type="transmembrane region" description="Helical" evidence="7">
    <location>
        <begin position="188"/>
        <end position="209"/>
    </location>
</feature>
<evidence type="ECO:0000313" key="9">
    <source>
        <dbReference type="EMBL" id="HEX61620.1"/>
    </source>
</evidence>
<evidence type="ECO:0000256" key="6">
    <source>
        <dbReference type="ARBA" id="ARBA00023136"/>
    </source>
</evidence>
<evidence type="ECO:0000256" key="2">
    <source>
        <dbReference type="ARBA" id="ARBA00022676"/>
    </source>
</evidence>
<gene>
    <name evidence="9" type="ORF">ENR01_00470</name>
</gene>
<keyword evidence="4 7" id="KW-0812">Transmembrane</keyword>
<protein>
    <submittedName>
        <fullName evidence="9">WecB/TagA/CpsF family glycosyltransferase</fullName>
    </submittedName>
</protein>
<evidence type="ECO:0000256" key="4">
    <source>
        <dbReference type="ARBA" id="ARBA00022692"/>
    </source>
</evidence>
<dbReference type="CDD" id="cd06533">
    <property type="entry name" value="Glyco_transf_WecG_TagA"/>
    <property type="match status" value="1"/>
</dbReference>
<accession>A0A831Z0H0</accession>
<comment type="caution">
    <text evidence="9">The sequence shown here is derived from an EMBL/GenBank/DDBJ whole genome shotgun (WGS) entry which is preliminary data.</text>
</comment>
<reference evidence="9" key="1">
    <citation type="journal article" date="2020" name="mSystems">
        <title>Genome- and Community-Level Interaction Insights into Carbon Utilization and Element Cycling Functions of Hydrothermarchaeota in Hydrothermal Sediment.</title>
        <authorList>
            <person name="Zhou Z."/>
            <person name="Liu Y."/>
            <person name="Xu W."/>
            <person name="Pan J."/>
            <person name="Luo Z.H."/>
            <person name="Li M."/>
        </authorList>
    </citation>
    <scope>NUCLEOTIDE SEQUENCE [LARGE SCALE GENOMIC DNA]</scope>
    <source>
        <strain evidence="9">SpSt-361</strain>
    </source>
</reference>
<dbReference type="PANTHER" id="PTHR34136:SF1">
    <property type="entry name" value="UDP-N-ACETYL-D-MANNOSAMINURONIC ACID TRANSFERASE"/>
    <property type="match status" value="1"/>
</dbReference>
<feature type="transmembrane region" description="Helical" evidence="7">
    <location>
        <begin position="120"/>
        <end position="140"/>
    </location>
</feature>